<evidence type="ECO:0000313" key="1">
    <source>
        <dbReference type="EMBL" id="KAF0886210.1"/>
    </source>
</evidence>
<feature type="non-terminal residue" evidence="1">
    <location>
        <position position="125"/>
    </location>
</feature>
<feature type="non-terminal residue" evidence="1">
    <location>
        <position position="1"/>
    </location>
</feature>
<comment type="caution">
    <text evidence="1">The sequence shown here is derived from an EMBL/GenBank/DDBJ whole genome shotgun (WGS) entry which is preliminary data.</text>
</comment>
<evidence type="ECO:0000313" key="2">
    <source>
        <dbReference type="Proteomes" id="UP000475037"/>
    </source>
</evidence>
<keyword evidence="2" id="KW-1185">Reference proteome</keyword>
<dbReference type="EMBL" id="VOAJ01000923">
    <property type="protein sequence ID" value="KAF0886210.1"/>
    <property type="molecule type" value="Genomic_DNA"/>
</dbReference>
<accession>A0A6G1BE64</accession>
<organism evidence="1 2">
    <name type="scientific">Crocuta crocuta</name>
    <name type="common">Spotted hyena</name>
    <dbReference type="NCBI Taxonomy" id="9678"/>
    <lineage>
        <taxon>Eukaryota</taxon>
        <taxon>Metazoa</taxon>
        <taxon>Chordata</taxon>
        <taxon>Craniata</taxon>
        <taxon>Vertebrata</taxon>
        <taxon>Euteleostomi</taxon>
        <taxon>Mammalia</taxon>
        <taxon>Eutheria</taxon>
        <taxon>Laurasiatheria</taxon>
        <taxon>Carnivora</taxon>
        <taxon>Feliformia</taxon>
        <taxon>Hyaenidae</taxon>
        <taxon>Crocuta</taxon>
    </lineage>
</organism>
<dbReference type="Proteomes" id="UP000475037">
    <property type="component" value="Unassembled WGS sequence"/>
</dbReference>
<dbReference type="AlphaFoldDB" id="A0A6G1BE64"/>
<sequence>ECKIVQPLWKTIWRFLKKLKTDLLYDPAIPTLGSVSKGDESRSQRDLALPCSAVFTVAKVWKPPTCPSTDEWIKKMCYIHGTEYYTALRRKEILQYATTWVNPENVVLSEIGQPQKDKYCVIPLI</sequence>
<gene>
    <name evidence="1" type="primary">Pol_55</name>
    <name evidence="1" type="ORF">FOF47_R07408</name>
</gene>
<proteinExistence type="predicted"/>
<reference evidence="1 2" key="1">
    <citation type="submission" date="2019-11" db="EMBL/GenBank/DDBJ databases">
        <authorList>
            <person name="Yang C."/>
            <person name="Li F."/>
        </authorList>
    </citation>
    <scope>NUCLEOTIDE SEQUENCE [LARGE SCALE GENOMIC DNA]</scope>
    <source>
        <strain evidence="1">KB4526</strain>
        <tissue evidence="1">Muscle</tissue>
    </source>
</reference>
<protein>
    <submittedName>
        <fullName evidence="1">LORF2 protein</fullName>
    </submittedName>
</protein>
<name>A0A6G1BE64_CROCR</name>